<dbReference type="Pfam" id="PF22790">
    <property type="entry name" value="YkoP"/>
    <property type="match status" value="1"/>
</dbReference>
<dbReference type="AlphaFoldDB" id="A0A941IE18"/>
<comment type="caution">
    <text evidence="2">The sequence shown here is derived from an EMBL/GenBank/DDBJ whole genome shotgun (WGS) entry which is preliminary data.</text>
</comment>
<protein>
    <recommendedName>
        <fullName evidence="1">YkoP-like domain-containing protein</fullName>
    </recommendedName>
</protein>
<dbReference type="Proteomes" id="UP000675284">
    <property type="component" value="Unassembled WGS sequence"/>
</dbReference>
<gene>
    <name evidence="2" type="ORF">KCX74_16700</name>
</gene>
<evidence type="ECO:0000259" key="1">
    <source>
        <dbReference type="Pfam" id="PF22790"/>
    </source>
</evidence>
<feature type="domain" description="YkoP-like" evidence="1">
    <location>
        <begin position="2"/>
        <end position="176"/>
    </location>
</feature>
<proteinExistence type="predicted"/>
<dbReference type="EMBL" id="JAGSOT010000065">
    <property type="protein sequence ID" value="MBR7797670.1"/>
    <property type="molecule type" value="Genomic_DNA"/>
</dbReference>
<evidence type="ECO:0000313" key="2">
    <source>
        <dbReference type="EMBL" id="MBR7797670.1"/>
    </source>
</evidence>
<organism evidence="2 3">
    <name type="scientific">Virgibacillus salarius</name>
    <dbReference type="NCBI Taxonomy" id="447199"/>
    <lineage>
        <taxon>Bacteria</taxon>
        <taxon>Bacillati</taxon>
        <taxon>Bacillota</taxon>
        <taxon>Bacilli</taxon>
        <taxon>Bacillales</taxon>
        <taxon>Bacillaceae</taxon>
        <taxon>Virgibacillus</taxon>
    </lineage>
</organism>
<reference evidence="2" key="1">
    <citation type="submission" date="2021-04" db="EMBL/GenBank/DDBJ databases">
        <title>Isolation and polyphasic classification of algal microorganism.</title>
        <authorList>
            <person name="Wang S."/>
        </authorList>
    </citation>
    <scope>NUCLEOTIDE SEQUENCE</scope>
    <source>
        <strain evidence="2">720a</strain>
    </source>
</reference>
<keyword evidence="3" id="KW-1185">Reference proteome</keyword>
<dbReference type="InterPro" id="IPR054467">
    <property type="entry name" value="YkoP-like_dom"/>
</dbReference>
<accession>A0A941IE18</accession>
<evidence type="ECO:0000313" key="3">
    <source>
        <dbReference type="Proteomes" id="UP000675284"/>
    </source>
</evidence>
<name>A0A941IE18_9BACI</name>
<sequence>MRSYLLGVWDSIDPIYFACSRLSYISDNHQRRTMLRVRLTRYKGGKVVLEDGTVLRKNDLLLKIHLHNVKLIKELNAFPNDIKRAVFIYHSIKQAMPNLAMYVHAHPKAADIKAVIGITSLYRGAERLGFEKSALKNRFYRYFKRITLMPINMLTTKKDAEPVYLFMSKNKIMDKYYLEG</sequence>